<evidence type="ECO:0000256" key="1">
    <source>
        <dbReference type="ARBA" id="ARBA00022737"/>
    </source>
</evidence>
<dbReference type="Gene3D" id="3.30.70.330">
    <property type="match status" value="1"/>
</dbReference>
<dbReference type="InterPro" id="IPR035979">
    <property type="entry name" value="RBD_domain_sf"/>
</dbReference>
<feature type="domain" description="RRM" evidence="4">
    <location>
        <begin position="38"/>
        <end position="101"/>
    </location>
</feature>
<proteinExistence type="predicted"/>
<dbReference type="PROSITE" id="PS50102">
    <property type="entry name" value="RRM"/>
    <property type="match status" value="1"/>
</dbReference>
<gene>
    <name evidence="6" type="primary">LOC106818364</name>
</gene>
<dbReference type="PANTHER" id="PTHR24012">
    <property type="entry name" value="RNA BINDING PROTEIN"/>
    <property type="match status" value="1"/>
</dbReference>
<dbReference type="Pfam" id="PF00076">
    <property type="entry name" value="RRM_1"/>
    <property type="match status" value="1"/>
</dbReference>
<dbReference type="Proteomes" id="UP000695022">
    <property type="component" value="Unplaced"/>
</dbReference>
<protein>
    <submittedName>
        <fullName evidence="6">CUGBP Elav-like family member 2</fullName>
    </submittedName>
</protein>
<dbReference type="SUPFAM" id="SSF54928">
    <property type="entry name" value="RNA-binding domain, RBD"/>
    <property type="match status" value="1"/>
</dbReference>
<dbReference type="InterPro" id="IPR012677">
    <property type="entry name" value="Nucleotide-bd_a/b_plait_sf"/>
</dbReference>
<reference evidence="6" key="1">
    <citation type="submission" date="2025-08" db="UniProtKB">
        <authorList>
            <consortium name="RefSeq"/>
        </authorList>
    </citation>
    <scope>IDENTIFICATION</scope>
</reference>
<sequence length="140" mass="15719">MNANADVAVAVAVTTSQPPQPPPHAHVNKQDGPDVDAIKMFVGQIPRNMDDKELRAMFEAIGPVYQLNVLRDKVTSQSKGCCFVTFYTRKAALQAQNDLHNIKTLPGAYQAYLYLAYLAYQAYQAYQAYLFPYRRRGSEV</sequence>
<dbReference type="SMART" id="SM00360">
    <property type="entry name" value="RRM"/>
    <property type="match status" value="1"/>
</dbReference>
<dbReference type="InterPro" id="IPR000504">
    <property type="entry name" value="RRM_dom"/>
</dbReference>
<evidence type="ECO:0000313" key="6">
    <source>
        <dbReference type="RefSeq" id="XP_014678566.1"/>
    </source>
</evidence>
<keyword evidence="5" id="KW-1185">Reference proteome</keyword>
<dbReference type="RefSeq" id="XP_014678566.1">
    <property type="nucleotide sequence ID" value="XM_014823080.1"/>
</dbReference>
<evidence type="ECO:0000313" key="5">
    <source>
        <dbReference type="Proteomes" id="UP000695022"/>
    </source>
</evidence>
<keyword evidence="2 3" id="KW-0694">RNA-binding</keyword>
<name>A0ABM1F295_PRICU</name>
<evidence type="ECO:0000256" key="2">
    <source>
        <dbReference type="ARBA" id="ARBA00022884"/>
    </source>
</evidence>
<evidence type="ECO:0000256" key="3">
    <source>
        <dbReference type="PROSITE-ProRule" id="PRU00176"/>
    </source>
</evidence>
<organism evidence="5 6">
    <name type="scientific">Priapulus caudatus</name>
    <name type="common">Priapulid worm</name>
    <dbReference type="NCBI Taxonomy" id="37621"/>
    <lineage>
        <taxon>Eukaryota</taxon>
        <taxon>Metazoa</taxon>
        <taxon>Ecdysozoa</taxon>
        <taxon>Scalidophora</taxon>
        <taxon>Priapulida</taxon>
        <taxon>Priapulimorpha</taxon>
        <taxon>Priapulimorphida</taxon>
        <taxon>Priapulidae</taxon>
        <taxon>Priapulus</taxon>
    </lineage>
</organism>
<keyword evidence="1" id="KW-0677">Repeat</keyword>
<dbReference type="GeneID" id="106818364"/>
<evidence type="ECO:0000259" key="4">
    <source>
        <dbReference type="PROSITE" id="PS50102"/>
    </source>
</evidence>
<accession>A0ABM1F295</accession>